<name>A0A8G2FJB0_9BACT</name>
<evidence type="ECO:0000313" key="4">
    <source>
        <dbReference type="Proteomes" id="UP000184001"/>
    </source>
</evidence>
<dbReference type="Pfam" id="PF16175">
    <property type="entry name" value="DUF4875"/>
    <property type="match status" value="1"/>
</dbReference>
<accession>A0A8G2FJB0</accession>
<keyword evidence="1" id="KW-1133">Transmembrane helix</keyword>
<keyword evidence="1" id="KW-0812">Transmembrane</keyword>
<proteinExistence type="predicted"/>
<evidence type="ECO:0000259" key="2">
    <source>
        <dbReference type="Pfam" id="PF16175"/>
    </source>
</evidence>
<dbReference type="AlphaFoldDB" id="A0A8G2FJB0"/>
<feature type="domain" description="DUF4875" evidence="2">
    <location>
        <begin position="36"/>
        <end position="197"/>
    </location>
</feature>
<feature type="transmembrane region" description="Helical" evidence="1">
    <location>
        <begin position="7"/>
        <end position="26"/>
    </location>
</feature>
<dbReference type="RefSeq" id="WP_019999150.1">
    <property type="nucleotide sequence ID" value="NZ_CP192219.1"/>
</dbReference>
<evidence type="ECO:0000256" key="1">
    <source>
        <dbReference type="SAM" id="Phobius"/>
    </source>
</evidence>
<keyword evidence="1" id="KW-0472">Membrane</keyword>
<evidence type="ECO:0000313" key="3">
    <source>
        <dbReference type="EMBL" id="SHJ76052.1"/>
    </source>
</evidence>
<dbReference type="Gene3D" id="6.10.20.130">
    <property type="match status" value="1"/>
</dbReference>
<gene>
    <name evidence="3" type="ORF">SAMN05660830_03160</name>
</gene>
<dbReference type="EMBL" id="FQZR01000016">
    <property type="protein sequence ID" value="SHJ76052.1"/>
    <property type="molecule type" value="Genomic_DNA"/>
</dbReference>
<protein>
    <recommendedName>
        <fullName evidence="2">DUF4875 domain-containing protein</fullName>
    </recommendedName>
</protein>
<organism evidence="3 4">
    <name type="scientific">Halodesulfovibrio aestuarii</name>
    <dbReference type="NCBI Taxonomy" id="126333"/>
    <lineage>
        <taxon>Bacteria</taxon>
        <taxon>Pseudomonadati</taxon>
        <taxon>Thermodesulfobacteriota</taxon>
        <taxon>Desulfovibrionia</taxon>
        <taxon>Desulfovibrionales</taxon>
        <taxon>Desulfovibrionaceae</taxon>
        <taxon>Halodesulfovibrio</taxon>
    </lineage>
</organism>
<reference evidence="3 4" key="1">
    <citation type="submission" date="2016-11" db="EMBL/GenBank/DDBJ databases">
        <authorList>
            <person name="Varghese N."/>
            <person name="Submissions S."/>
        </authorList>
    </citation>
    <scope>NUCLEOTIDE SEQUENCE [LARGE SCALE GENOMIC DNA]</scope>
    <source>
        <strain evidence="3 4">DSM 17919</strain>
    </source>
</reference>
<dbReference type="InterPro" id="IPR032383">
    <property type="entry name" value="DUF4875"/>
</dbReference>
<sequence>MNRFHKLINYAIVIIVVGFVAAAFLWDNKKEPDMSQAVKYEVIDVLNSSVTSRGRAIMEIRIPEFQNYNPEQYAHTAMKAAEVSIEKLRKKYPEENYQALFVRVMAAKDEMIATALYAIDNKGWDGTTGVEWKVETLDGKLPPVEYFQTSDLWIEMRKDYQIPDPVSEGSTMTDEDALRSAIAEQLHIPFDMVHLPIFSLSEYLRK</sequence>
<comment type="caution">
    <text evidence="3">The sequence shown here is derived from an EMBL/GenBank/DDBJ whole genome shotgun (WGS) entry which is preliminary data.</text>
</comment>
<dbReference type="Proteomes" id="UP000184001">
    <property type="component" value="Unassembled WGS sequence"/>
</dbReference>